<comment type="caution">
    <text evidence="6">The sequence shown here is derived from an EMBL/GenBank/DDBJ whole genome shotgun (WGS) entry which is preliminary data.</text>
</comment>
<dbReference type="Proteomes" id="UP001560685">
    <property type="component" value="Unassembled WGS sequence"/>
</dbReference>
<feature type="domain" description="Alpha/beta hydrolase fold-3" evidence="5">
    <location>
        <begin position="87"/>
        <end position="294"/>
    </location>
</feature>
<organism evidence="6 7">
    <name type="scientific">Hyphococcus lacteus</name>
    <dbReference type="NCBI Taxonomy" id="3143536"/>
    <lineage>
        <taxon>Bacteria</taxon>
        <taxon>Pseudomonadati</taxon>
        <taxon>Pseudomonadota</taxon>
        <taxon>Alphaproteobacteria</taxon>
        <taxon>Parvularculales</taxon>
        <taxon>Parvularculaceae</taxon>
        <taxon>Hyphococcus</taxon>
    </lineage>
</organism>
<dbReference type="InterPro" id="IPR013094">
    <property type="entry name" value="AB_hydrolase_3"/>
</dbReference>
<reference evidence="6 7" key="1">
    <citation type="submission" date="2024-05" db="EMBL/GenBank/DDBJ databases">
        <title>Three bacterial strains, DH-69, EH-24, and ECK-19 isolated from coastal sediments.</title>
        <authorList>
            <person name="Ye Y.-Q."/>
            <person name="Du Z.-J."/>
        </authorList>
    </citation>
    <scope>NUCLEOTIDE SEQUENCE [LARGE SCALE GENOMIC DNA]</scope>
    <source>
        <strain evidence="6 7">ECK-19</strain>
    </source>
</reference>
<evidence type="ECO:0000256" key="1">
    <source>
        <dbReference type="ARBA" id="ARBA00010515"/>
    </source>
</evidence>
<dbReference type="EMBL" id="JBEHZE010000001">
    <property type="protein sequence ID" value="MEX6634543.1"/>
    <property type="molecule type" value="Genomic_DNA"/>
</dbReference>
<dbReference type="InterPro" id="IPR033140">
    <property type="entry name" value="Lipase_GDXG_put_SER_AS"/>
</dbReference>
<dbReference type="InterPro" id="IPR029058">
    <property type="entry name" value="AB_hydrolase_fold"/>
</dbReference>
<feature type="region of interest" description="Disordered" evidence="4">
    <location>
        <begin position="39"/>
        <end position="59"/>
    </location>
</feature>
<sequence length="320" mass="35522">MKNKKSSSIDPEIQQFISSIMIGGDEGHVSEAMLLNTQRERAEETRKPWTEGGPPADSEDLFIPKSDGRIRIRIYRPEYLQDNCPALVYMHGGGFTLFSLDTHDRVMREYAQRSGVVVVGVDYSLSPEVKFPTALDETAVAIDWVIENSDRMGIDRNKLAMAGDSAGANLCLAVSLMFRDRSVPSPIKALVLNYGFFEMDSKTVSQKKYGGPGELLTTEELQIYWDNYVGGTIHEKNPLAFPMDADLKGLPPSYHVIPACDPLADSNLRMVEKLILAGNDVEFSVYESATHSFLEAVAISKLADEAFQVSSDWLDKKLNS</sequence>
<gene>
    <name evidence="6" type="ORF">ABFZ84_13385</name>
</gene>
<evidence type="ECO:0000313" key="7">
    <source>
        <dbReference type="Proteomes" id="UP001560685"/>
    </source>
</evidence>
<dbReference type="RefSeq" id="WP_369314521.1">
    <property type="nucleotide sequence ID" value="NZ_JBEHZE010000001.1"/>
</dbReference>
<feature type="compositionally biased region" description="Basic and acidic residues" evidence="4">
    <location>
        <begin position="39"/>
        <end position="49"/>
    </location>
</feature>
<evidence type="ECO:0000259" key="5">
    <source>
        <dbReference type="Pfam" id="PF07859"/>
    </source>
</evidence>
<comment type="similarity">
    <text evidence="1">Belongs to the 'GDXG' lipolytic enzyme family.</text>
</comment>
<dbReference type="PANTHER" id="PTHR23025:SF3">
    <property type="entry name" value="HORMONE-SENSITIVE LIPASE"/>
    <property type="match status" value="1"/>
</dbReference>
<dbReference type="Pfam" id="PF07859">
    <property type="entry name" value="Abhydrolase_3"/>
    <property type="match status" value="1"/>
</dbReference>
<evidence type="ECO:0000256" key="2">
    <source>
        <dbReference type="ARBA" id="ARBA00022801"/>
    </source>
</evidence>
<dbReference type="GO" id="GO:0016787">
    <property type="term" value="F:hydrolase activity"/>
    <property type="evidence" value="ECO:0007669"/>
    <property type="project" value="UniProtKB-KW"/>
</dbReference>
<name>A0ABV3Z7Y9_9PROT</name>
<dbReference type="PROSITE" id="PS01173">
    <property type="entry name" value="LIPASE_GDXG_HIS"/>
    <property type="match status" value="1"/>
</dbReference>
<dbReference type="PROSITE" id="PS01174">
    <property type="entry name" value="LIPASE_GDXG_SER"/>
    <property type="match status" value="1"/>
</dbReference>
<keyword evidence="7" id="KW-1185">Reference proteome</keyword>
<evidence type="ECO:0000256" key="3">
    <source>
        <dbReference type="PROSITE-ProRule" id="PRU10038"/>
    </source>
</evidence>
<feature type="active site" evidence="3">
    <location>
        <position position="165"/>
    </location>
</feature>
<dbReference type="Gene3D" id="3.40.50.1820">
    <property type="entry name" value="alpha/beta hydrolase"/>
    <property type="match status" value="1"/>
</dbReference>
<evidence type="ECO:0000313" key="6">
    <source>
        <dbReference type="EMBL" id="MEX6634543.1"/>
    </source>
</evidence>
<accession>A0ABV3Z7Y9</accession>
<proteinExistence type="inferred from homology"/>
<evidence type="ECO:0000256" key="4">
    <source>
        <dbReference type="SAM" id="MobiDB-lite"/>
    </source>
</evidence>
<dbReference type="SUPFAM" id="SSF53474">
    <property type="entry name" value="alpha/beta-Hydrolases"/>
    <property type="match status" value="1"/>
</dbReference>
<dbReference type="InterPro" id="IPR002168">
    <property type="entry name" value="Lipase_GDXG_HIS_AS"/>
</dbReference>
<keyword evidence="2 6" id="KW-0378">Hydrolase</keyword>
<dbReference type="PANTHER" id="PTHR23025">
    <property type="entry name" value="TRIACYLGLYCEROL LIPASE"/>
    <property type="match status" value="1"/>
</dbReference>
<protein>
    <submittedName>
        <fullName evidence="6">Alpha/beta hydrolase fold domain-containing protein</fullName>
    </submittedName>
</protein>